<dbReference type="Gene3D" id="1.10.630.10">
    <property type="entry name" value="Cytochrome P450"/>
    <property type="match status" value="1"/>
</dbReference>
<comment type="similarity">
    <text evidence="3 10">Belongs to the cytochrome P450 family.</text>
</comment>
<evidence type="ECO:0000256" key="10">
    <source>
        <dbReference type="RuleBase" id="RU000461"/>
    </source>
</evidence>
<accession>A8P3A8</accession>
<keyword evidence="8 10" id="KW-0503">Monooxygenase</keyword>
<evidence type="ECO:0000256" key="3">
    <source>
        <dbReference type="ARBA" id="ARBA00010617"/>
    </source>
</evidence>
<keyword evidence="11" id="KW-1133">Transmembrane helix</keyword>
<dbReference type="InterPro" id="IPR036396">
    <property type="entry name" value="Cyt_P450_sf"/>
</dbReference>
<evidence type="ECO:0000313" key="13">
    <source>
        <dbReference type="Proteomes" id="UP000001861"/>
    </source>
</evidence>
<dbReference type="OMA" id="WMGWLNK"/>
<evidence type="ECO:0000256" key="4">
    <source>
        <dbReference type="ARBA" id="ARBA00022617"/>
    </source>
</evidence>
<dbReference type="GO" id="GO:0004497">
    <property type="term" value="F:monooxygenase activity"/>
    <property type="evidence" value="ECO:0007669"/>
    <property type="project" value="UniProtKB-KW"/>
</dbReference>
<dbReference type="PROSITE" id="PS00086">
    <property type="entry name" value="CYTOCHROME_P450"/>
    <property type="match status" value="1"/>
</dbReference>
<dbReference type="Proteomes" id="UP000001861">
    <property type="component" value="Unassembled WGS sequence"/>
</dbReference>
<dbReference type="GeneID" id="6015101"/>
<protein>
    <submittedName>
        <fullName evidence="12">Cytochrome P50</fullName>
    </submittedName>
</protein>
<keyword evidence="11" id="KW-0812">Transmembrane</keyword>
<evidence type="ECO:0000256" key="5">
    <source>
        <dbReference type="ARBA" id="ARBA00022723"/>
    </source>
</evidence>
<dbReference type="EMBL" id="AACS02000004">
    <property type="protein sequence ID" value="EAU83310.2"/>
    <property type="molecule type" value="Genomic_DNA"/>
</dbReference>
<dbReference type="KEGG" id="cci:CC1G_10751"/>
<dbReference type="PANTHER" id="PTHR46300:SF7">
    <property type="entry name" value="P450, PUTATIVE (EUROFUNG)-RELATED"/>
    <property type="match status" value="1"/>
</dbReference>
<dbReference type="InParanoid" id="A8P3A8"/>
<evidence type="ECO:0000256" key="2">
    <source>
        <dbReference type="ARBA" id="ARBA00005179"/>
    </source>
</evidence>
<dbReference type="PRINTS" id="PR00463">
    <property type="entry name" value="EP450I"/>
</dbReference>
<evidence type="ECO:0000256" key="9">
    <source>
        <dbReference type="PIRSR" id="PIRSR602401-1"/>
    </source>
</evidence>
<dbReference type="VEuPathDB" id="FungiDB:CC1G_10751"/>
<name>A8P3A8_COPC7</name>
<dbReference type="PANTHER" id="PTHR46300">
    <property type="entry name" value="P450, PUTATIVE (EUROFUNG)-RELATED-RELATED"/>
    <property type="match status" value="1"/>
</dbReference>
<dbReference type="SUPFAM" id="SSF48264">
    <property type="entry name" value="Cytochrome P450"/>
    <property type="match status" value="1"/>
</dbReference>
<keyword evidence="11" id="KW-0472">Membrane</keyword>
<evidence type="ECO:0000256" key="8">
    <source>
        <dbReference type="ARBA" id="ARBA00023033"/>
    </source>
</evidence>
<comment type="caution">
    <text evidence="12">The sequence shown here is derived from an EMBL/GenBank/DDBJ whole genome shotgun (WGS) entry which is preliminary data.</text>
</comment>
<dbReference type="Pfam" id="PF00067">
    <property type="entry name" value="p450"/>
    <property type="match status" value="2"/>
</dbReference>
<dbReference type="GO" id="GO:0016705">
    <property type="term" value="F:oxidoreductase activity, acting on paired donors, with incorporation or reduction of molecular oxygen"/>
    <property type="evidence" value="ECO:0007669"/>
    <property type="project" value="InterPro"/>
</dbReference>
<comment type="pathway">
    <text evidence="2">Secondary metabolite biosynthesis.</text>
</comment>
<organism evidence="12 13">
    <name type="scientific">Coprinopsis cinerea (strain Okayama-7 / 130 / ATCC MYA-4618 / FGSC 9003)</name>
    <name type="common">Inky cap fungus</name>
    <name type="synonym">Hormographiella aspergillata</name>
    <dbReference type="NCBI Taxonomy" id="240176"/>
    <lineage>
        <taxon>Eukaryota</taxon>
        <taxon>Fungi</taxon>
        <taxon>Dikarya</taxon>
        <taxon>Basidiomycota</taxon>
        <taxon>Agaricomycotina</taxon>
        <taxon>Agaricomycetes</taxon>
        <taxon>Agaricomycetidae</taxon>
        <taxon>Agaricales</taxon>
        <taxon>Agaricineae</taxon>
        <taxon>Psathyrellaceae</taxon>
        <taxon>Coprinopsis</taxon>
    </lineage>
</organism>
<dbReference type="InterPro" id="IPR002401">
    <property type="entry name" value="Cyt_P450_E_grp-I"/>
</dbReference>
<feature type="transmembrane region" description="Helical" evidence="11">
    <location>
        <begin position="6"/>
        <end position="24"/>
    </location>
</feature>
<dbReference type="CDD" id="cd11065">
    <property type="entry name" value="CYP64-like"/>
    <property type="match status" value="1"/>
</dbReference>
<evidence type="ECO:0000256" key="11">
    <source>
        <dbReference type="SAM" id="Phobius"/>
    </source>
</evidence>
<dbReference type="OrthoDB" id="2789670at2759"/>
<evidence type="ECO:0000256" key="1">
    <source>
        <dbReference type="ARBA" id="ARBA00001971"/>
    </source>
</evidence>
<dbReference type="InterPro" id="IPR001128">
    <property type="entry name" value="Cyt_P450"/>
</dbReference>
<evidence type="ECO:0000256" key="6">
    <source>
        <dbReference type="ARBA" id="ARBA00023002"/>
    </source>
</evidence>
<sequence>MTTNTATYYALWIAVPALVSWLLLRKRRRNPRRLPRPPGPKGMPLIGNVLDMPAKFQWKVFQEWKGKYGDMIFLEVLNQPILVLNSLSRVEDLLEKRSLNYSNRPKAPMLRELMGWQDIFLVMDLGPRLRDYRRTFAQYFTQAKVQQYHPAKLECVQRLVSRLSDNPNDIVKQLHTYTADVIAKVVYGFNIEDHPRYIALTEKAVESFEEAAIPGRFLVDVFPFLKYIPSWMPGAGFQRFAVESKKSIRQLLNHPFHIVEENMARGSASSCIVSDMVERLPEDGTAREQTRTMFRHVAGTAHIGGSDTKRIQAELDAQLDRGDLPTSETCENLPYLKAVVKESLRWVTVVPFAFPHVVAEDDEYDGYFIPKGTVVLTNNWAIQHDSELYSNPFKFNPERFLDPSNKAPDSSATAFGYGRRICPGMHFALDTLYIFTASLLHTFEVYSPTPLSEDLDLIDGPLSGLPHFVCNVRPRSSGRAAS</sequence>
<keyword evidence="5 9" id="KW-0479">Metal-binding</keyword>
<keyword evidence="4 9" id="KW-0349">Heme</keyword>
<comment type="cofactor">
    <cofactor evidence="1 9">
        <name>heme</name>
        <dbReference type="ChEBI" id="CHEBI:30413"/>
    </cofactor>
</comment>
<keyword evidence="13" id="KW-1185">Reference proteome</keyword>
<dbReference type="STRING" id="240176.A8P3A8"/>
<feature type="binding site" description="axial binding residue" evidence="9">
    <location>
        <position position="422"/>
    </location>
    <ligand>
        <name>heme</name>
        <dbReference type="ChEBI" id="CHEBI:30413"/>
    </ligand>
    <ligandPart>
        <name>Fe</name>
        <dbReference type="ChEBI" id="CHEBI:18248"/>
    </ligandPart>
</feature>
<dbReference type="HOGENOM" id="CLU_001570_2_3_1"/>
<reference evidence="12 13" key="1">
    <citation type="journal article" date="2010" name="Proc. Natl. Acad. Sci. U.S.A.">
        <title>Insights into evolution of multicellular fungi from the assembled chromosomes of the mushroom Coprinopsis cinerea (Coprinus cinereus).</title>
        <authorList>
            <person name="Stajich J.E."/>
            <person name="Wilke S.K."/>
            <person name="Ahren D."/>
            <person name="Au C.H."/>
            <person name="Birren B.W."/>
            <person name="Borodovsky M."/>
            <person name="Burns C."/>
            <person name="Canback B."/>
            <person name="Casselton L.A."/>
            <person name="Cheng C.K."/>
            <person name="Deng J."/>
            <person name="Dietrich F.S."/>
            <person name="Fargo D.C."/>
            <person name="Farman M.L."/>
            <person name="Gathman A.C."/>
            <person name="Goldberg J."/>
            <person name="Guigo R."/>
            <person name="Hoegger P.J."/>
            <person name="Hooker J.B."/>
            <person name="Huggins A."/>
            <person name="James T.Y."/>
            <person name="Kamada T."/>
            <person name="Kilaru S."/>
            <person name="Kodira C."/>
            <person name="Kues U."/>
            <person name="Kupfer D."/>
            <person name="Kwan H.S."/>
            <person name="Lomsadze A."/>
            <person name="Li W."/>
            <person name="Lilly W.W."/>
            <person name="Ma L.J."/>
            <person name="Mackey A.J."/>
            <person name="Manning G."/>
            <person name="Martin F."/>
            <person name="Muraguchi H."/>
            <person name="Natvig D.O."/>
            <person name="Palmerini H."/>
            <person name="Ramesh M.A."/>
            <person name="Rehmeyer C.J."/>
            <person name="Roe B.A."/>
            <person name="Shenoy N."/>
            <person name="Stanke M."/>
            <person name="Ter-Hovhannisyan V."/>
            <person name="Tunlid A."/>
            <person name="Velagapudi R."/>
            <person name="Vision T.J."/>
            <person name="Zeng Q."/>
            <person name="Zolan M.E."/>
            <person name="Pukkila P.J."/>
        </authorList>
    </citation>
    <scope>NUCLEOTIDE SEQUENCE [LARGE SCALE GENOMIC DNA]</scope>
    <source>
        <strain evidence="13">Okayama-7 / 130 / ATCC MYA-4618 / FGSC 9003</strain>
    </source>
</reference>
<dbReference type="eggNOG" id="KOG0156">
    <property type="taxonomic scope" value="Eukaryota"/>
</dbReference>
<dbReference type="RefSeq" id="XP_001838509.2">
    <property type="nucleotide sequence ID" value="XM_001838457.2"/>
</dbReference>
<dbReference type="InterPro" id="IPR017972">
    <property type="entry name" value="Cyt_P450_CS"/>
</dbReference>
<dbReference type="GO" id="GO:0005506">
    <property type="term" value="F:iron ion binding"/>
    <property type="evidence" value="ECO:0007669"/>
    <property type="project" value="InterPro"/>
</dbReference>
<evidence type="ECO:0000313" key="12">
    <source>
        <dbReference type="EMBL" id="EAU83310.2"/>
    </source>
</evidence>
<proteinExistence type="inferred from homology"/>
<keyword evidence="7 9" id="KW-0408">Iron</keyword>
<evidence type="ECO:0000256" key="7">
    <source>
        <dbReference type="ARBA" id="ARBA00023004"/>
    </source>
</evidence>
<dbReference type="InterPro" id="IPR050364">
    <property type="entry name" value="Cytochrome_P450_fung"/>
</dbReference>
<gene>
    <name evidence="12" type="ORF">CC1G_10751</name>
</gene>
<keyword evidence="6 10" id="KW-0560">Oxidoreductase</keyword>
<dbReference type="GO" id="GO:0020037">
    <property type="term" value="F:heme binding"/>
    <property type="evidence" value="ECO:0007669"/>
    <property type="project" value="InterPro"/>
</dbReference>
<dbReference type="AlphaFoldDB" id="A8P3A8"/>